<organism evidence="1 4">
    <name type="scientific">Priapulus caudatus</name>
    <name type="common">Priapulid worm</name>
    <dbReference type="NCBI Taxonomy" id="37621"/>
    <lineage>
        <taxon>Eukaryota</taxon>
        <taxon>Metazoa</taxon>
        <taxon>Ecdysozoa</taxon>
        <taxon>Scalidophora</taxon>
        <taxon>Priapulida</taxon>
        <taxon>Priapulimorpha</taxon>
        <taxon>Priapulimorphida</taxon>
        <taxon>Priapulidae</taxon>
        <taxon>Priapulus</taxon>
    </lineage>
</organism>
<gene>
    <name evidence="2 3 4 5" type="primary">LOC106806586</name>
</gene>
<evidence type="ECO:0000313" key="1">
    <source>
        <dbReference type="Proteomes" id="UP000695022"/>
    </source>
</evidence>
<dbReference type="RefSeq" id="XP_014664063.1">
    <property type="nucleotide sequence ID" value="XM_014808577.1"/>
</dbReference>
<evidence type="ECO:0000313" key="2">
    <source>
        <dbReference type="RefSeq" id="XP_014664062.1"/>
    </source>
</evidence>
<dbReference type="PANTHER" id="PTHR31400:SF1">
    <property type="entry name" value="PROTEIN GUCD1"/>
    <property type="match status" value="1"/>
</dbReference>
<reference evidence="2 3" key="1">
    <citation type="submission" date="2025-05" db="UniProtKB">
        <authorList>
            <consortium name="RefSeq"/>
        </authorList>
    </citation>
    <scope>IDENTIFICATION</scope>
</reference>
<evidence type="ECO:0000313" key="4">
    <source>
        <dbReference type="RefSeq" id="XP_014664064.1"/>
    </source>
</evidence>
<dbReference type="PANTHER" id="PTHR31400">
    <property type="entry name" value="GUANYLYL CYCLASE DOMAIN CONTAINING PROTEIN 1 GUCD1"/>
    <property type="match status" value="1"/>
</dbReference>
<keyword evidence="1" id="KW-1185">Reference proteome</keyword>
<dbReference type="GeneID" id="106806586"/>
<evidence type="ECO:0000313" key="5">
    <source>
        <dbReference type="RefSeq" id="XP_014664065.1"/>
    </source>
</evidence>
<dbReference type="Proteomes" id="UP000695022">
    <property type="component" value="Unplaced"/>
</dbReference>
<proteinExistence type="predicted"/>
<dbReference type="RefSeq" id="XP_014664062.1">
    <property type="nucleotide sequence ID" value="XM_014808576.1"/>
</dbReference>
<name>A0ABM1DVU3_PRICU</name>
<sequence length="224" mass="25734">MEDNADKLELSVPHIGQCNSWDCGLACARMVLWYCLPNGNLSDFEYQCNAVGFYQSIWTVDLAYLMRRYGLRHSMHTLTIGVDSGFSKVRFYSSSIQEDEARVTTLFARAAQNGVFVEKREVPLEEVLYQLSMGNPAIVLVNARLLRCVWCNKCTYCFMHYCMRNSYDGHFIVVCGYNKAERLLLYKNPATRDGLCAMTYDSFEEARHSYGTDEDILFVHKPLS</sequence>
<dbReference type="InterPro" id="IPR018616">
    <property type="entry name" value="GUCD1"/>
</dbReference>
<dbReference type="RefSeq" id="XP_014664064.1">
    <property type="nucleotide sequence ID" value="XM_014808578.1"/>
</dbReference>
<evidence type="ECO:0000313" key="3">
    <source>
        <dbReference type="RefSeq" id="XP_014664063.1"/>
    </source>
</evidence>
<dbReference type="Gene3D" id="3.90.70.10">
    <property type="entry name" value="Cysteine proteinases"/>
    <property type="match status" value="1"/>
</dbReference>
<accession>A0ABM1DVU3</accession>
<protein>
    <submittedName>
        <fullName evidence="2 3">Protein GUCD1-like</fullName>
    </submittedName>
</protein>
<dbReference type="RefSeq" id="XP_014664065.1">
    <property type="nucleotide sequence ID" value="XM_014808579.1"/>
</dbReference>
<dbReference type="Pfam" id="PF09778">
    <property type="entry name" value="Guanylate_cyc_2"/>
    <property type="match status" value="1"/>
</dbReference>